<gene>
    <name evidence="10" type="ORF">C3F09_03155</name>
</gene>
<dbReference type="FunFam" id="3.40.50.300:FF:000053">
    <property type="entry name" value="Signal recognition particle receptor FtsY"/>
    <property type="match status" value="1"/>
</dbReference>
<evidence type="ECO:0000259" key="9">
    <source>
        <dbReference type="PROSITE" id="PS00300"/>
    </source>
</evidence>
<dbReference type="PROSITE" id="PS00300">
    <property type="entry name" value="SRP54"/>
    <property type="match status" value="1"/>
</dbReference>
<accession>A0A855X9A4</accession>
<feature type="non-terminal residue" evidence="10">
    <location>
        <position position="1"/>
    </location>
</feature>
<dbReference type="GO" id="GO:0003924">
    <property type="term" value="F:GTPase activity"/>
    <property type="evidence" value="ECO:0007669"/>
    <property type="project" value="TreeGrafter"/>
</dbReference>
<comment type="subcellular location">
    <subcellularLocation>
        <location evidence="1">Cell membrane</location>
        <topology evidence="1">Peripheral membrane protein</topology>
        <orientation evidence="1">Cytoplasmic side</orientation>
    </subcellularLocation>
</comment>
<dbReference type="NCBIfam" id="TIGR00064">
    <property type="entry name" value="ftsY"/>
    <property type="match status" value="1"/>
</dbReference>
<evidence type="ECO:0000256" key="7">
    <source>
        <dbReference type="ARBA" id="ARBA00023136"/>
    </source>
</evidence>
<name>A0A855X9A4_9BACT</name>
<dbReference type="GO" id="GO:0005047">
    <property type="term" value="F:signal recognition particle binding"/>
    <property type="evidence" value="ECO:0007669"/>
    <property type="project" value="TreeGrafter"/>
</dbReference>
<keyword evidence="8" id="KW-0675">Receptor</keyword>
<dbReference type="InterPro" id="IPR027417">
    <property type="entry name" value="P-loop_NTPase"/>
</dbReference>
<keyword evidence="3" id="KW-1003">Cell membrane</keyword>
<dbReference type="AlphaFoldDB" id="A0A855X9A4"/>
<keyword evidence="6" id="KW-0342">GTP-binding</keyword>
<evidence type="ECO:0000256" key="4">
    <source>
        <dbReference type="ARBA" id="ARBA00022741"/>
    </source>
</evidence>
<dbReference type="Proteomes" id="UP000250918">
    <property type="component" value="Unassembled WGS sequence"/>
</dbReference>
<reference evidence="10 11" key="1">
    <citation type="journal article" date="2018" name="ISME J.">
        <title>A methanotrophic archaeon couples anaerobic oxidation of methane to Fe(III) reduction.</title>
        <authorList>
            <person name="Cai C."/>
            <person name="Leu A.O."/>
            <person name="Xie G.J."/>
            <person name="Guo J."/>
            <person name="Feng Y."/>
            <person name="Zhao J.X."/>
            <person name="Tyson G.W."/>
            <person name="Yuan Z."/>
            <person name="Hu S."/>
        </authorList>
    </citation>
    <scope>NUCLEOTIDE SEQUENCE [LARGE SCALE GENOMIC DNA]</scope>
    <source>
        <strain evidence="10">FeB_12</strain>
    </source>
</reference>
<proteinExistence type="inferred from homology"/>
<keyword evidence="5" id="KW-0378">Hydrolase</keyword>
<evidence type="ECO:0000256" key="2">
    <source>
        <dbReference type="ARBA" id="ARBA00008531"/>
    </source>
</evidence>
<protein>
    <submittedName>
        <fullName evidence="10">Signal recognition particle-docking protein FtsY</fullName>
    </submittedName>
</protein>
<dbReference type="Pfam" id="PF00448">
    <property type="entry name" value="SRP54"/>
    <property type="match status" value="1"/>
</dbReference>
<comment type="similarity">
    <text evidence="2">Belongs to the GTP-binding SRP family.</text>
</comment>
<organism evidence="10 11">
    <name type="scientific">candidate division GN15 bacterium</name>
    <dbReference type="NCBI Taxonomy" id="2072418"/>
    <lineage>
        <taxon>Bacteria</taxon>
        <taxon>candidate division GN15</taxon>
    </lineage>
</organism>
<sequence>TTIGKLATYFAGQGKKVMIGACDTFRAAAIEQVSIWAQRSGVEIIKTQQDADPAAVAFDAASASRARGIDLLLIDTAGRLHTKGHLMEELQKIKRVVLKAVPDSPVYSKLILDGTTGQNALSQVKVFTDAVGCDGLIITKLDGTAKGGVIIAIAEELGVPVDFIGLGEGIEDLQRFDSRKFAEALFS</sequence>
<evidence type="ECO:0000313" key="11">
    <source>
        <dbReference type="Proteomes" id="UP000250918"/>
    </source>
</evidence>
<evidence type="ECO:0000256" key="8">
    <source>
        <dbReference type="ARBA" id="ARBA00023170"/>
    </source>
</evidence>
<dbReference type="GO" id="GO:0006614">
    <property type="term" value="P:SRP-dependent cotranslational protein targeting to membrane"/>
    <property type="evidence" value="ECO:0007669"/>
    <property type="project" value="InterPro"/>
</dbReference>
<dbReference type="InterPro" id="IPR004390">
    <property type="entry name" value="SR_rcpt_FtsY"/>
</dbReference>
<keyword evidence="4" id="KW-0547">Nucleotide-binding</keyword>
<dbReference type="PANTHER" id="PTHR43134:SF1">
    <property type="entry name" value="SIGNAL RECOGNITION PARTICLE RECEPTOR SUBUNIT ALPHA"/>
    <property type="match status" value="1"/>
</dbReference>
<evidence type="ECO:0000256" key="1">
    <source>
        <dbReference type="ARBA" id="ARBA00004413"/>
    </source>
</evidence>
<dbReference type="PANTHER" id="PTHR43134">
    <property type="entry name" value="SIGNAL RECOGNITION PARTICLE RECEPTOR SUBUNIT ALPHA"/>
    <property type="match status" value="1"/>
</dbReference>
<comment type="caution">
    <text evidence="10">The sequence shown here is derived from an EMBL/GenBank/DDBJ whole genome shotgun (WGS) entry which is preliminary data.</text>
</comment>
<dbReference type="EMBL" id="PQAP01000018">
    <property type="protein sequence ID" value="PWB74946.1"/>
    <property type="molecule type" value="Genomic_DNA"/>
</dbReference>
<dbReference type="InterPro" id="IPR000897">
    <property type="entry name" value="SRP54_GTPase_dom"/>
</dbReference>
<evidence type="ECO:0000256" key="3">
    <source>
        <dbReference type="ARBA" id="ARBA00022475"/>
    </source>
</evidence>
<dbReference type="GO" id="GO:0005886">
    <property type="term" value="C:plasma membrane"/>
    <property type="evidence" value="ECO:0007669"/>
    <property type="project" value="UniProtKB-SubCell"/>
</dbReference>
<dbReference type="Gene3D" id="3.40.50.300">
    <property type="entry name" value="P-loop containing nucleotide triphosphate hydrolases"/>
    <property type="match status" value="1"/>
</dbReference>
<dbReference type="SMART" id="SM00962">
    <property type="entry name" value="SRP54"/>
    <property type="match status" value="1"/>
</dbReference>
<evidence type="ECO:0000313" key="10">
    <source>
        <dbReference type="EMBL" id="PWB74946.1"/>
    </source>
</evidence>
<keyword evidence="7" id="KW-0472">Membrane</keyword>
<dbReference type="GO" id="GO:0005525">
    <property type="term" value="F:GTP binding"/>
    <property type="evidence" value="ECO:0007669"/>
    <property type="project" value="UniProtKB-KW"/>
</dbReference>
<dbReference type="SUPFAM" id="SSF52540">
    <property type="entry name" value="P-loop containing nucleoside triphosphate hydrolases"/>
    <property type="match status" value="1"/>
</dbReference>
<evidence type="ECO:0000256" key="6">
    <source>
        <dbReference type="ARBA" id="ARBA00023134"/>
    </source>
</evidence>
<feature type="domain" description="SRP54-type proteins GTP-binding" evidence="9">
    <location>
        <begin position="160"/>
        <end position="173"/>
    </location>
</feature>
<evidence type="ECO:0000256" key="5">
    <source>
        <dbReference type="ARBA" id="ARBA00022801"/>
    </source>
</evidence>